<dbReference type="WBParaSite" id="L893_g27973.t1">
    <property type="protein sequence ID" value="L893_g27973.t1"/>
    <property type="gene ID" value="L893_g27973"/>
</dbReference>
<proteinExistence type="predicted"/>
<evidence type="ECO:0000313" key="1">
    <source>
        <dbReference type="Proteomes" id="UP000095287"/>
    </source>
</evidence>
<evidence type="ECO:0000313" key="2">
    <source>
        <dbReference type="WBParaSite" id="L893_g27973.t1"/>
    </source>
</evidence>
<name>A0A1I7ZMA6_9BILA</name>
<organism evidence="1 2">
    <name type="scientific">Steinernema glaseri</name>
    <dbReference type="NCBI Taxonomy" id="37863"/>
    <lineage>
        <taxon>Eukaryota</taxon>
        <taxon>Metazoa</taxon>
        <taxon>Ecdysozoa</taxon>
        <taxon>Nematoda</taxon>
        <taxon>Chromadorea</taxon>
        <taxon>Rhabditida</taxon>
        <taxon>Tylenchina</taxon>
        <taxon>Panagrolaimomorpha</taxon>
        <taxon>Strongyloidoidea</taxon>
        <taxon>Steinernematidae</taxon>
        <taxon>Steinernema</taxon>
    </lineage>
</organism>
<accession>A0A1I7ZMA6</accession>
<keyword evidence="1" id="KW-1185">Reference proteome</keyword>
<protein>
    <submittedName>
        <fullName evidence="2">Uncharacterized protein</fullName>
    </submittedName>
</protein>
<sequence>ASDSYAPSWTDQR</sequence>
<reference evidence="2" key="1">
    <citation type="submission" date="2016-11" db="UniProtKB">
        <authorList>
            <consortium name="WormBaseParasite"/>
        </authorList>
    </citation>
    <scope>IDENTIFICATION</scope>
</reference>
<dbReference type="Proteomes" id="UP000095287">
    <property type="component" value="Unplaced"/>
</dbReference>